<organism evidence="5 6">
    <name type="scientific">Stella humosa</name>
    <dbReference type="NCBI Taxonomy" id="94"/>
    <lineage>
        <taxon>Bacteria</taxon>
        <taxon>Pseudomonadati</taxon>
        <taxon>Pseudomonadota</taxon>
        <taxon>Alphaproteobacteria</taxon>
        <taxon>Rhodospirillales</taxon>
        <taxon>Stellaceae</taxon>
        <taxon>Stella</taxon>
    </lineage>
</organism>
<dbReference type="SUPFAM" id="SSF55031">
    <property type="entry name" value="Bacterial exopeptidase dimerisation domain"/>
    <property type="match status" value="1"/>
</dbReference>
<feature type="domain" description="Peptidase M20 dimerisation" evidence="4">
    <location>
        <begin position="217"/>
        <end position="318"/>
    </location>
</feature>
<name>A0A3N1MC81_9PROT</name>
<reference evidence="5 6" key="1">
    <citation type="submission" date="2018-11" db="EMBL/GenBank/DDBJ databases">
        <title>Genomic Encyclopedia of Type Strains, Phase IV (KMG-IV): sequencing the most valuable type-strain genomes for metagenomic binning, comparative biology and taxonomic classification.</title>
        <authorList>
            <person name="Goeker M."/>
        </authorList>
    </citation>
    <scope>NUCLEOTIDE SEQUENCE [LARGE SCALE GENOMIC DNA]</scope>
    <source>
        <strain evidence="5 6">DSM 5900</strain>
    </source>
</reference>
<dbReference type="OrthoDB" id="9808195at2"/>
<evidence type="ECO:0000256" key="1">
    <source>
        <dbReference type="ARBA" id="ARBA00006153"/>
    </source>
</evidence>
<feature type="binding site" evidence="3">
    <location>
        <position position="99"/>
    </location>
    <ligand>
        <name>Zn(2+)</name>
        <dbReference type="ChEBI" id="CHEBI:29105"/>
        <label>2</label>
    </ligand>
</feature>
<feature type="binding site" evidence="3">
    <location>
        <position position="99"/>
    </location>
    <ligand>
        <name>Zn(2+)</name>
        <dbReference type="ChEBI" id="CHEBI:29105"/>
        <label>1</label>
    </ligand>
</feature>
<feature type="binding site" evidence="3">
    <location>
        <position position="134"/>
    </location>
    <ligand>
        <name>Zn(2+)</name>
        <dbReference type="ChEBI" id="CHEBI:29105"/>
        <label>2</label>
    </ligand>
</feature>
<dbReference type="PANTHER" id="PTHR32494:SF5">
    <property type="entry name" value="ALLANTOATE AMIDOHYDROLASE"/>
    <property type="match status" value="1"/>
</dbReference>
<feature type="binding site" evidence="3">
    <location>
        <position position="198"/>
    </location>
    <ligand>
        <name>Zn(2+)</name>
        <dbReference type="ChEBI" id="CHEBI:29105"/>
        <label>1</label>
    </ligand>
</feature>
<evidence type="ECO:0000259" key="4">
    <source>
        <dbReference type="Pfam" id="PF07687"/>
    </source>
</evidence>
<dbReference type="GO" id="GO:0046872">
    <property type="term" value="F:metal ion binding"/>
    <property type="evidence" value="ECO:0007669"/>
    <property type="project" value="UniProtKB-KW"/>
</dbReference>
<dbReference type="Pfam" id="PF01546">
    <property type="entry name" value="Peptidase_M20"/>
    <property type="match status" value="1"/>
</dbReference>
<dbReference type="Gene3D" id="3.30.70.360">
    <property type="match status" value="1"/>
</dbReference>
<sequence>MTTFGQVAAAIDERRLWDRHEALARVGATERGGVNRQALSDEEIAAKRVLIGWAGALGLEASTDAIGNLFLRLPGYDPALTPVMTGSHIDSQPTGGKYDGVYGVLAGLEAVEAMRAAGYQPRRAIDIVAWTNEEGSRFAPGMMGSEAFAGVRALETILPVADAAGIRVEAELARLDAAFPDMARRPVGFPVAAYVEAHIEQGPELEAAGHQVGVVTGIQGKKTWKVSVRGEEAHAGTTPRRRRRDALAAAAAMIAALHRAIVDADDVVRFTVGRIQVEPNAPSVVPARADFSIDLRHPDGPTLEGFGAAVESICQANAGPCTVTVTPLVDAAPLTFPSAMQDATRQTAERLGLAPMALASAAGHDARNLHMVCPSAMIFVPCAGGISHNEVEATLPGDLAAGARVLAELLVQLADRA</sequence>
<comment type="caution">
    <text evidence="5">The sequence shown here is derived from an EMBL/GenBank/DDBJ whole genome shotgun (WGS) entry which is preliminary data.</text>
</comment>
<feature type="binding site" evidence="3">
    <location>
        <position position="88"/>
    </location>
    <ligand>
        <name>Zn(2+)</name>
        <dbReference type="ChEBI" id="CHEBI:29105"/>
        <label>1</label>
    </ligand>
</feature>
<gene>
    <name evidence="5" type="ORF">EDC65_2156</name>
</gene>
<dbReference type="InterPro" id="IPR002933">
    <property type="entry name" value="Peptidase_M20"/>
</dbReference>
<dbReference type="RefSeq" id="WP_123689650.1">
    <property type="nucleotide sequence ID" value="NZ_AP019700.1"/>
</dbReference>
<evidence type="ECO:0000313" key="5">
    <source>
        <dbReference type="EMBL" id="ROQ00360.1"/>
    </source>
</evidence>
<evidence type="ECO:0000256" key="2">
    <source>
        <dbReference type="ARBA" id="ARBA00022801"/>
    </source>
</evidence>
<dbReference type="CDD" id="cd03884">
    <property type="entry name" value="M20_bAS"/>
    <property type="match status" value="1"/>
</dbReference>
<evidence type="ECO:0000313" key="6">
    <source>
        <dbReference type="Proteomes" id="UP000278222"/>
    </source>
</evidence>
<dbReference type="GO" id="GO:0016813">
    <property type="term" value="F:hydrolase activity, acting on carbon-nitrogen (but not peptide) bonds, in linear amidines"/>
    <property type="evidence" value="ECO:0007669"/>
    <property type="project" value="InterPro"/>
</dbReference>
<dbReference type="InterPro" id="IPR036264">
    <property type="entry name" value="Bact_exopeptidase_dim_dom"/>
</dbReference>
<dbReference type="Proteomes" id="UP000278222">
    <property type="component" value="Unassembled WGS sequence"/>
</dbReference>
<comment type="similarity">
    <text evidence="1">Belongs to the peptidase M20 family.</text>
</comment>
<dbReference type="PANTHER" id="PTHR32494">
    <property type="entry name" value="ALLANTOATE DEIMINASE-RELATED"/>
    <property type="match status" value="1"/>
</dbReference>
<keyword evidence="6" id="KW-1185">Reference proteome</keyword>
<keyword evidence="3" id="KW-0862">Zinc</keyword>
<dbReference type="EMBL" id="RJKX01000013">
    <property type="protein sequence ID" value="ROQ00360.1"/>
    <property type="molecule type" value="Genomic_DNA"/>
</dbReference>
<accession>A0A3N1MC81</accession>
<evidence type="ECO:0000256" key="3">
    <source>
        <dbReference type="PIRSR" id="PIRSR001235-1"/>
    </source>
</evidence>
<dbReference type="AlphaFoldDB" id="A0A3N1MC81"/>
<dbReference type="NCBIfam" id="TIGR01879">
    <property type="entry name" value="hydantase"/>
    <property type="match status" value="1"/>
</dbReference>
<protein>
    <submittedName>
        <fullName evidence="5">N-carbamoyl-L-amino-acid hydrolase</fullName>
    </submittedName>
</protein>
<dbReference type="InterPro" id="IPR010158">
    <property type="entry name" value="Amidase_Cbmase"/>
</dbReference>
<dbReference type="InterPro" id="IPR011650">
    <property type="entry name" value="Peptidase_M20_dimer"/>
</dbReference>
<dbReference type="SUPFAM" id="SSF53187">
    <property type="entry name" value="Zn-dependent exopeptidases"/>
    <property type="match status" value="1"/>
</dbReference>
<keyword evidence="3" id="KW-0479">Metal-binding</keyword>
<dbReference type="Pfam" id="PF07687">
    <property type="entry name" value="M20_dimer"/>
    <property type="match status" value="1"/>
</dbReference>
<dbReference type="PIRSF" id="PIRSF001235">
    <property type="entry name" value="Amidase_carbamoylase"/>
    <property type="match status" value="1"/>
</dbReference>
<keyword evidence="2 5" id="KW-0378">Hydrolase</keyword>
<proteinExistence type="inferred from homology"/>
<dbReference type="Gene3D" id="3.40.630.10">
    <property type="entry name" value="Zn peptidases"/>
    <property type="match status" value="1"/>
</dbReference>
<feature type="binding site" evidence="3">
    <location>
        <position position="388"/>
    </location>
    <ligand>
        <name>Zn(2+)</name>
        <dbReference type="ChEBI" id="CHEBI:29105"/>
        <label>2</label>
    </ligand>
</feature>
<comment type="cofactor">
    <cofactor evidence="3">
        <name>Zn(2+)</name>
        <dbReference type="ChEBI" id="CHEBI:29105"/>
    </cofactor>
    <text evidence="3">Binds 2 Zn(2+) ions per subunit.</text>
</comment>